<sequence>ITGDGTRGLGNVYQMQTILGGAICFKSDTMVSPTGLGVTNFQIQGEAFLPDSTLHSRIWYETEICLGDTGNGFAGMGLSEQDADSIVVDCVDGIFFRIDDDSTWQFVIENNGVEATRDLSNLLPEVADVLDWHRFGFTVKTDPADGDSLIATPY</sequence>
<dbReference type="AlphaFoldDB" id="X1AYR9"/>
<comment type="caution">
    <text evidence="1">The sequence shown here is derived from an EMBL/GenBank/DDBJ whole genome shotgun (WGS) entry which is preliminary data.</text>
</comment>
<dbReference type="EMBL" id="BART01014427">
    <property type="protein sequence ID" value="GAG88389.1"/>
    <property type="molecule type" value="Genomic_DNA"/>
</dbReference>
<organism evidence="1">
    <name type="scientific">marine sediment metagenome</name>
    <dbReference type="NCBI Taxonomy" id="412755"/>
    <lineage>
        <taxon>unclassified sequences</taxon>
        <taxon>metagenomes</taxon>
        <taxon>ecological metagenomes</taxon>
    </lineage>
</organism>
<proteinExistence type="predicted"/>
<gene>
    <name evidence="1" type="ORF">S01H4_28795</name>
</gene>
<accession>X1AYR9</accession>
<protein>
    <submittedName>
        <fullName evidence="1">Uncharacterized protein</fullName>
    </submittedName>
</protein>
<feature type="non-terminal residue" evidence="1">
    <location>
        <position position="154"/>
    </location>
</feature>
<name>X1AYR9_9ZZZZ</name>
<feature type="non-terminal residue" evidence="1">
    <location>
        <position position="1"/>
    </location>
</feature>
<evidence type="ECO:0000313" key="1">
    <source>
        <dbReference type="EMBL" id="GAG88389.1"/>
    </source>
</evidence>
<reference evidence="1" key="1">
    <citation type="journal article" date="2014" name="Front. Microbiol.">
        <title>High frequency of phylogenetically diverse reductive dehalogenase-homologous genes in deep subseafloor sedimentary metagenomes.</title>
        <authorList>
            <person name="Kawai M."/>
            <person name="Futagami T."/>
            <person name="Toyoda A."/>
            <person name="Takaki Y."/>
            <person name="Nishi S."/>
            <person name="Hori S."/>
            <person name="Arai W."/>
            <person name="Tsubouchi T."/>
            <person name="Morono Y."/>
            <person name="Uchiyama I."/>
            <person name="Ito T."/>
            <person name="Fujiyama A."/>
            <person name="Inagaki F."/>
            <person name="Takami H."/>
        </authorList>
    </citation>
    <scope>NUCLEOTIDE SEQUENCE</scope>
    <source>
        <strain evidence="1">Expedition CK06-06</strain>
    </source>
</reference>